<protein>
    <submittedName>
        <fullName evidence="7">Nucleolar transcription factor 1-B</fullName>
    </submittedName>
</protein>
<reference evidence="7 8" key="1">
    <citation type="journal article" date="2017" name="Nat. Ecol. Evol.">
        <title>Scallop genome provides insights into evolution of bilaterian karyotype and development.</title>
        <authorList>
            <person name="Wang S."/>
            <person name="Zhang J."/>
            <person name="Jiao W."/>
            <person name="Li J."/>
            <person name="Xun X."/>
            <person name="Sun Y."/>
            <person name="Guo X."/>
            <person name="Huan P."/>
            <person name="Dong B."/>
            <person name="Zhang L."/>
            <person name="Hu X."/>
            <person name="Sun X."/>
            <person name="Wang J."/>
            <person name="Zhao C."/>
            <person name="Wang Y."/>
            <person name="Wang D."/>
            <person name="Huang X."/>
            <person name="Wang R."/>
            <person name="Lv J."/>
            <person name="Li Y."/>
            <person name="Zhang Z."/>
            <person name="Liu B."/>
            <person name="Lu W."/>
            <person name="Hui Y."/>
            <person name="Liang J."/>
            <person name="Zhou Z."/>
            <person name="Hou R."/>
            <person name="Li X."/>
            <person name="Liu Y."/>
            <person name="Li H."/>
            <person name="Ning X."/>
            <person name="Lin Y."/>
            <person name="Zhao L."/>
            <person name="Xing Q."/>
            <person name="Dou J."/>
            <person name="Li Y."/>
            <person name="Mao J."/>
            <person name="Guo H."/>
            <person name="Dou H."/>
            <person name="Li T."/>
            <person name="Mu C."/>
            <person name="Jiang W."/>
            <person name="Fu Q."/>
            <person name="Fu X."/>
            <person name="Miao Y."/>
            <person name="Liu J."/>
            <person name="Yu Q."/>
            <person name="Li R."/>
            <person name="Liao H."/>
            <person name="Li X."/>
            <person name="Kong Y."/>
            <person name="Jiang Z."/>
            <person name="Chourrout D."/>
            <person name="Li R."/>
            <person name="Bao Z."/>
        </authorList>
    </citation>
    <scope>NUCLEOTIDE SEQUENCE [LARGE SCALE GENOMIC DNA]</scope>
    <source>
        <strain evidence="7 8">PY_sf001</strain>
    </source>
</reference>
<feature type="region of interest" description="Disordered" evidence="5">
    <location>
        <begin position="441"/>
        <end position="713"/>
    </location>
</feature>
<dbReference type="InterPro" id="IPR051762">
    <property type="entry name" value="UBF1"/>
</dbReference>
<evidence type="ECO:0000256" key="3">
    <source>
        <dbReference type="ARBA" id="ARBA00023242"/>
    </source>
</evidence>
<sequence>MASKSSTAKSAKKRKHTSVETDNPVDMEDCQPKKKKSKKKKGKKDADKTLGSSSDVESAPVQKLFNSHDDSEIWSNDEVKQLLDKVQEMYPANLKGHDVSYRRSMTKINWDTIMVEPHSPAQCKAKFTDLLQKVNSLRTLPEMITAARKVKQAALYVGVKPKLPPSVFMLYCQDYRERHKGTHIQGIDLGKGYRSLSEKKKKKFESQYEEQRVQYEKQMAEFKLKNPDMYPVKTYTLRKVADKVPKVVYPLTLYVDHLMEKALAENKDADRTEIRNHGKVKFASLKPKKQQKWLEEAVLANKDLEARVKIYLEKNPENKVNSVVLMRNAQRILEKARGKPEKPQSAFKIFSQQNASQLTHLTTQLQRKQNMEQWKALSLSERVEYEKQALQDKMDYEKKYRLYVQNLSADERAELEKKKEQNKKNAVKSTELYQKRVTELDFSPNGDHHDSDDEMSDVIPDTQVPTKIILNSAKKNATKWSPTSSPDQEQMTKIKSPKKSSPSKSKKPVLPSPSTSDSLSEDDKEQSPSPTKPSVSKKVVPSPKKVVPSPKKAVPSPKKAQKRKASSSSSSTSSDSSEEETVAQPPKKTKIVAKRKSTSSSSSSSSDSENEVLTQKPVAKHGKKGTPSVPVTKEASSPVKTKSPVKTPAAAKPDSSSSDSSDSGSSSSDSEPEKTVKKSPAAQKSPFTTSAVKKVVSQSESSSDSDSDSELDT</sequence>
<keyword evidence="2 4" id="KW-0238">DNA-binding</keyword>
<evidence type="ECO:0000256" key="5">
    <source>
        <dbReference type="SAM" id="MobiDB-lite"/>
    </source>
</evidence>
<feature type="compositionally biased region" description="Basic residues" evidence="5">
    <location>
        <begin position="587"/>
        <end position="597"/>
    </location>
</feature>
<feature type="compositionally biased region" description="Low complexity" evidence="5">
    <location>
        <begin position="654"/>
        <end position="669"/>
    </location>
</feature>
<evidence type="ECO:0000256" key="4">
    <source>
        <dbReference type="PROSITE-ProRule" id="PRU00267"/>
    </source>
</evidence>
<evidence type="ECO:0000313" key="8">
    <source>
        <dbReference type="Proteomes" id="UP000242188"/>
    </source>
</evidence>
<dbReference type="GO" id="GO:0003677">
    <property type="term" value="F:DNA binding"/>
    <property type="evidence" value="ECO:0007669"/>
    <property type="project" value="UniProtKB-UniRule"/>
</dbReference>
<gene>
    <name evidence="7" type="ORF">KP79_PYT24018</name>
</gene>
<feature type="compositionally biased region" description="Low complexity" evidence="5">
    <location>
        <begin position="566"/>
        <end position="575"/>
    </location>
</feature>
<evidence type="ECO:0000256" key="1">
    <source>
        <dbReference type="ARBA" id="ARBA00004123"/>
    </source>
</evidence>
<keyword evidence="3 4" id="KW-0539">Nucleus</keyword>
<comment type="subcellular location">
    <subcellularLocation>
        <location evidence="1">Nucleus</location>
    </subcellularLocation>
</comment>
<dbReference type="Proteomes" id="UP000242188">
    <property type="component" value="Unassembled WGS sequence"/>
</dbReference>
<dbReference type="SUPFAM" id="SSF47095">
    <property type="entry name" value="HMG-box"/>
    <property type="match status" value="2"/>
</dbReference>
<accession>A0A210QKA2</accession>
<organism evidence="7 8">
    <name type="scientific">Mizuhopecten yessoensis</name>
    <name type="common">Japanese scallop</name>
    <name type="synonym">Patinopecten yessoensis</name>
    <dbReference type="NCBI Taxonomy" id="6573"/>
    <lineage>
        <taxon>Eukaryota</taxon>
        <taxon>Metazoa</taxon>
        <taxon>Spiralia</taxon>
        <taxon>Lophotrochozoa</taxon>
        <taxon>Mollusca</taxon>
        <taxon>Bivalvia</taxon>
        <taxon>Autobranchia</taxon>
        <taxon>Pteriomorphia</taxon>
        <taxon>Pectinida</taxon>
        <taxon>Pectinoidea</taxon>
        <taxon>Pectinidae</taxon>
        <taxon>Mizuhopecten</taxon>
    </lineage>
</organism>
<feature type="compositionally biased region" description="Low complexity" evidence="5">
    <location>
        <begin position="499"/>
        <end position="514"/>
    </location>
</feature>
<dbReference type="PANTHER" id="PTHR46318">
    <property type="entry name" value="UPSTREAM BINDING TRANSCRIPTION FACTOR"/>
    <property type="match status" value="1"/>
</dbReference>
<keyword evidence="8" id="KW-1185">Reference proteome</keyword>
<comment type="caution">
    <text evidence="7">The sequence shown here is derived from an EMBL/GenBank/DDBJ whole genome shotgun (WGS) entry which is preliminary data.</text>
</comment>
<dbReference type="OrthoDB" id="6287130at2759"/>
<dbReference type="EMBL" id="NEDP02003223">
    <property type="protein sequence ID" value="OWF49185.1"/>
    <property type="molecule type" value="Genomic_DNA"/>
</dbReference>
<feature type="domain" description="HMG box" evidence="6">
    <location>
        <begin position="161"/>
        <end position="223"/>
    </location>
</feature>
<dbReference type="GO" id="GO:0005634">
    <property type="term" value="C:nucleus"/>
    <property type="evidence" value="ECO:0007669"/>
    <property type="project" value="UniProtKB-SubCell"/>
</dbReference>
<proteinExistence type="predicted"/>
<dbReference type="SMART" id="SM00398">
    <property type="entry name" value="HMG"/>
    <property type="match status" value="3"/>
</dbReference>
<evidence type="ECO:0000313" key="7">
    <source>
        <dbReference type="EMBL" id="OWF49185.1"/>
    </source>
</evidence>
<dbReference type="Pfam" id="PF00505">
    <property type="entry name" value="HMG_box"/>
    <property type="match status" value="1"/>
</dbReference>
<feature type="DNA-binding region" description="HMG box" evidence="4">
    <location>
        <begin position="340"/>
        <end position="404"/>
    </location>
</feature>
<name>A0A210QKA2_MIZYE</name>
<feature type="compositionally biased region" description="Polar residues" evidence="5">
    <location>
        <begin position="473"/>
        <end position="491"/>
    </location>
</feature>
<evidence type="ECO:0000259" key="6">
    <source>
        <dbReference type="PROSITE" id="PS50118"/>
    </source>
</evidence>
<feature type="compositionally biased region" description="Low complexity" evidence="5">
    <location>
        <begin position="598"/>
        <end position="607"/>
    </location>
</feature>
<dbReference type="Gene3D" id="1.10.30.10">
    <property type="entry name" value="High mobility group box domain"/>
    <property type="match status" value="2"/>
</dbReference>
<dbReference type="STRING" id="6573.A0A210QKA2"/>
<feature type="compositionally biased region" description="Acidic residues" evidence="5">
    <location>
        <begin position="703"/>
        <end position="713"/>
    </location>
</feature>
<dbReference type="InterPro" id="IPR009071">
    <property type="entry name" value="HMG_box_dom"/>
</dbReference>
<feature type="domain" description="HMG box" evidence="6">
    <location>
        <begin position="340"/>
        <end position="404"/>
    </location>
</feature>
<dbReference type="AlphaFoldDB" id="A0A210QKA2"/>
<feature type="compositionally biased region" description="Basic residues" evidence="5">
    <location>
        <begin position="33"/>
        <end position="43"/>
    </location>
</feature>
<dbReference type="InterPro" id="IPR036910">
    <property type="entry name" value="HMG_box_dom_sf"/>
</dbReference>
<feature type="region of interest" description="Disordered" evidence="5">
    <location>
        <begin position="1"/>
        <end position="61"/>
    </location>
</feature>
<dbReference type="PANTHER" id="PTHR46318:SF3">
    <property type="entry name" value="UPSTREAM BINDING TRANSCRIPTION FACTOR"/>
    <property type="match status" value="1"/>
</dbReference>
<evidence type="ECO:0000256" key="2">
    <source>
        <dbReference type="ARBA" id="ARBA00023125"/>
    </source>
</evidence>
<feature type="compositionally biased region" description="Low complexity" evidence="5">
    <location>
        <begin position="527"/>
        <end position="558"/>
    </location>
</feature>
<dbReference type="PROSITE" id="PS50118">
    <property type="entry name" value="HMG_BOX_2"/>
    <property type="match status" value="2"/>
</dbReference>
<feature type="DNA-binding region" description="HMG box" evidence="4">
    <location>
        <begin position="161"/>
        <end position="223"/>
    </location>
</feature>